<gene>
    <name evidence="4" type="ORF">EM848_01550</name>
    <name evidence="3" type="ORF">EMO90_02675</name>
</gene>
<dbReference type="InterPro" id="IPR046314">
    <property type="entry name" value="DUF6466"/>
</dbReference>
<dbReference type="EMBL" id="RZNZ01000002">
    <property type="protein sequence ID" value="KAA8822115.1"/>
    <property type="molecule type" value="Genomic_DNA"/>
</dbReference>
<dbReference type="Proteomes" id="UP000345527">
    <property type="component" value="Unassembled WGS sequence"/>
</dbReference>
<evidence type="ECO:0000256" key="1">
    <source>
        <dbReference type="SAM" id="MobiDB-lite"/>
    </source>
</evidence>
<evidence type="ECO:0000313" key="4">
    <source>
        <dbReference type="EMBL" id="KAA8824522.1"/>
    </source>
</evidence>
<feature type="compositionally biased region" description="Low complexity" evidence="1">
    <location>
        <begin position="170"/>
        <end position="187"/>
    </location>
</feature>
<sequence>MTGKQHGNRRNDARPRAPLAVRAVLIALSAVSALGAGWAGANVLAVRGYDTATASLMRNLEAASKDDADLDRLGAAQQQTDAQFADAGALAPVLLPSVRGPIDTNTEISKRLTALIAEAKAQQQNGTGTTGTDGSEVQGADRQQSQEEQGLSDEQRKKVDELLQQNQQLATVSPSPSASSSTSTSAPGEQSASKPW</sequence>
<dbReference type="Pfam" id="PF20070">
    <property type="entry name" value="DUF6466"/>
    <property type="match status" value="1"/>
</dbReference>
<dbReference type="RefSeq" id="WP_150353256.1">
    <property type="nucleotide sequence ID" value="NZ_RZNZ01000002.1"/>
</dbReference>
<feature type="region of interest" description="Disordered" evidence="1">
    <location>
        <begin position="121"/>
        <end position="196"/>
    </location>
</feature>
<evidence type="ECO:0000256" key="2">
    <source>
        <dbReference type="SAM" id="Phobius"/>
    </source>
</evidence>
<dbReference type="EMBL" id="RZOA01000002">
    <property type="protein sequence ID" value="KAA8824522.1"/>
    <property type="molecule type" value="Genomic_DNA"/>
</dbReference>
<evidence type="ECO:0000313" key="6">
    <source>
        <dbReference type="Proteomes" id="UP000374630"/>
    </source>
</evidence>
<accession>A0A5J5DZ71</accession>
<reference evidence="5 6" key="1">
    <citation type="journal article" date="2019" name="Syst. Appl. Microbiol.">
        <title>Characterization of Bifidobacterium species in feaces of the Egyptian fruit bat: Description of B. vespertilionis sp. nov. and B. rousetti sp. nov.</title>
        <authorList>
            <person name="Modesto M."/>
            <person name="Satti M."/>
            <person name="Watanabe K."/>
            <person name="Puglisi E."/>
            <person name="Morelli L."/>
            <person name="Huang C.-H."/>
            <person name="Liou J.-S."/>
            <person name="Miyashita M."/>
            <person name="Tamura T."/>
            <person name="Saito S."/>
            <person name="Mori K."/>
            <person name="Huang L."/>
            <person name="Sciavilla P."/>
            <person name="Sandri C."/>
            <person name="Spiezio C."/>
            <person name="Vitali F."/>
            <person name="Cavalieri D."/>
            <person name="Perpetuini G."/>
            <person name="Tofalo R."/>
            <person name="Bonetti A."/>
            <person name="Arita M."/>
            <person name="Mattarelli P."/>
        </authorList>
    </citation>
    <scope>NUCLEOTIDE SEQUENCE [LARGE SCALE GENOMIC DNA]</scope>
    <source>
        <strain evidence="3 6">RST16</strain>
        <strain evidence="4 5">RST8</strain>
    </source>
</reference>
<evidence type="ECO:0000313" key="3">
    <source>
        <dbReference type="EMBL" id="KAA8822115.1"/>
    </source>
</evidence>
<dbReference type="Proteomes" id="UP000374630">
    <property type="component" value="Unassembled WGS sequence"/>
</dbReference>
<name>A0A5J5DZ71_9BIFI</name>
<evidence type="ECO:0000313" key="5">
    <source>
        <dbReference type="Proteomes" id="UP000345527"/>
    </source>
</evidence>
<dbReference type="AlphaFoldDB" id="A0A5J5DZ71"/>
<protein>
    <submittedName>
        <fullName evidence="4">Cell surface protein</fullName>
    </submittedName>
</protein>
<keyword evidence="6" id="KW-1185">Reference proteome</keyword>
<keyword evidence="2" id="KW-1133">Transmembrane helix</keyword>
<proteinExistence type="predicted"/>
<keyword evidence="2" id="KW-0472">Membrane</keyword>
<feature type="transmembrane region" description="Helical" evidence="2">
    <location>
        <begin position="20"/>
        <end position="41"/>
    </location>
</feature>
<keyword evidence="2" id="KW-0812">Transmembrane</keyword>
<comment type="caution">
    <text evidence="4">The sequence shown here is derived from an EMBL/GenBank/DDBJ whole genome shotgun (WGS) entry which is preliminary data.</text>
</comment>
<organism evidence="4 5">
    <name type="scientific">Bifidobacterium vespertilionis</name>
    <dbReference type="NCBI Taxonomy" id="2562524"/>
    <lineage>
        <taxon>Bacteria</taxon>
        <taxon>Bacillati</taxon>
        <taxon>Actinomycetota</taxon>
        <taxon>Actinomycetes</taxon>
        <taxon>Bifidobacteriales</taxon>
        <taxon>Bifidobacteriaceae</taxon>
        <taxon>Bifidobacterium</taxon>
    </lineage>
</organism>